<feature type="compositionally biased region" description="Basic and acidic residues" evidence="1">
    <location>
        <begin position="364"/>
        <end position="374"/>
    </location>
</feature>
<feature type="compositionally biased region" description="Pro residues" evidence="1">
    <location>
        <begin position="267"/>
        <end position="278"/>
    </location>
</feature>
<feature type="compositionally biased region" description="Polar residues" evidence="1">
    <location>
        <begin position="107"/>
        <end position="123"/>
    </location>
</feature>
<feature type="compositionally biased region" description="Polar residues" evidence="1">
    <location>
        <begin position="295"/>
        <end position="306"/>
    </location>
</feature>
<name>A0A364MXQ5_STELY</name>
<feature type="region of interest" description="Disordered" evidence="1">
    <location>
        <begin position="232"/>
        <end position="341"/>
    </location>
</feature>
<proteinExistence type="predicted"/>
<evidence type="ECO:0000256" key="1">
    <source>
        <dbReference type="SAM" id="MobiDB-lite"/>
    </source>
</evidence>
<evidence type="ECO:0000313" key="2">
    <source>
        <dbReference type="EMBL" id="RAR06747.1"/>
    </source>
</evidence>
<feature type="region of interest" description="Disordered" evidence="1">
    <location>
        <begin position="357"/>
        <end position="411"/>
    </location>
</feature>
<reference evidence="3" key="1">
    <citation type="submission" date="2018-05" db="EMBL/GenBank/DDBJ databases">
        <title>Draft genome sequence of Stemphylium lycopersici strain CIDEFI 213.</title>
        <authorList>
            <person name="Medina R."/>
            <person name="Franco M.E.E."/>
            <person name="Lucentini C.G."/>
            <person name="Saparrat M.C.N."/>
            <person name="Balatti P.A."/>
        </authorList>
    </citation>
    <scope>NUCLEOTIDE SEQUENCE [LARGE SCALE GENOMIC DNA]</scope>
    <source>
        <strain evidence="3">CIDEFI 213</strain>
    </source>
</reference>
<dbReference type="Proteomes" id="UP000249619">
    <property type="component" value="Unassembled WGS sequence"/>
</dbReference>
<gene>
    <name evidence="2" type="ORF">DDE83_006806</name>
</gene>
<organism evidence="2 3">
    <name type="scientific">Stemphylium lycopersici</name>
    <name type="common">Tomato gray leaf spot disease fungus</name>
    <name type="synonym">Thyrospora lycopersici</name>
    <dbReference type="NCBI Taxonomy" id="183478"/>
    <lineage>
        <taxon>Eukaryota</taxon>
        <taxon>Fungi</taxon>
        <taxon>Dikarya</taxon>
        <taxon>Ascomycota</taxon>
        <taxon>Pezizomycotina</taxon>
        <taxon>Dothideomycetes</taxon>
        <taxon>Pleosporomycetidae</taxon>
        <taxon>Pleosporales</taxon>
        <taxon>Pleosporineae</taxon>
        <taxon>Pleosporaceae</taxon>
        <taxon>Stemphylium</taxon>
    </lineage>
</organism>
<dbReference type="AlphaFoldDB" id="A0A364MXQ5"/>
<protein>
    <submittedName>
        <fullName evidence="2">Uncharacterized protein</fullName>
    </submittedName>
</protein>
<feature type="compositionally biased region" description="Basic and acidic residues" evidence="1">
    <location>
        <begin position="233"/>
        <end position="243"/>
    </location>
</feature>
<feature type="region of interest" description="Disordered" evidence="1">
    <location>
        <begin position="1"/>
        <end position="28"/>
    </location>
</feature>
<comment type="caution">
    <text evidence="2">The sequence shown here is derived from an EMBL/GenBank/DDBJ whole genome shotgun (WGS) entry which is preliminary data.</text>
</comment>
<evidence type="ECO:0000313" key="3">
    <source>
        <dbReference type="Proteomes" id="UP000249619"/>
    </source>
</evidence>
<feature type="region of interest" description="Disordered" evidence="1">
    <location>
        <begin position="100"/>
        <end position="133"/>
    </location>
</feature>
<dbReference type="EMBL" id="QGDH01000111">
    <property type="protein sequence ID" value="RAR06747.1"/>
    <property type="molecule type" value="Genomic_DNA"/>
</dbReference>
<keyword evidence="3" id="KW-1185">Reference proteome</keyword>
<sequence length="411" mass="45352">MDHQQHPATLIPGKTKENSNAEPSRLSSHHAEIVYGEAQGAYRPSVAGFSDATFSSSFATTLQEPCDAPSTKSSDDTLCFSLEEKTQVSLEQPCSHFGESFEIDNTADPSSRYQQDQQALNSTKPHKSSGRFMPGFSFDDIPKPARYYAAVLSEEDTHALTRGEKNHNLKEWSSKDLIAHHESRKNLVPRMMPRVEKTKVLAGIEHDKQQSQRAVAKVTDKVRQLFGLPRIKITADEGKEEGPSFKQLPQASKSACDLRSIDVSVPQPSPSPTSPPTPKFSVDDAPIEHRYSHIRASSSGDYFSQRPSRRTGAYHNRPPTSPLASPGPSSENSVRIRSPLAQEVQFRHNPELTFDTFLVPHKSGKGETHHDAVNAKKPKAPKRSPVASPQVTPKTKKLGRNPSLPLLRSST</sequence>
<dbReference type="OrthoDB" id="3769170at2759"/>
<accession>A0A364MXQ5</accession>